<protein>
    <recommendedName>
        <fullName evidence="12">Elongation of fatty acids protein</fullName>
        <ecNumber evidence="12">2.3.1.-</ecNumber>
    </recommendedName>
</protein>
<keyword evidence="4 12" id="KW-0808">Transferase</keyword>
<organism evidence="13 14">
    <name type="scientific">Lichtheimia ornata</name>
    <dbReference type="NCBI Taxonomy" id="688661"/>
    <lineage>
        <taxon>Eukaryota</taxon>
        <taxon>Fungi</taxon>
        <taxon>Fungi incertae sedis</taxon>
        <taxon>Mucoromycota</taxon>
        <taxon>Mucoromycotina</taxon>
        <taxon>Mucoromycetes</taxon>
        <taxon>Mucorales</taxon>
        <taxon>Lichtheimiaceae</taxon>
        <taxon>Lichtheimia</taxon>
    </lineage>
</organism>
<keyword evidence="14" id="KW-1185">Reference proteome</keyword>
<dbReference type="PANTHER" id="PTHR11157">
    <property type="entry name" value="FATTY ACID ACYL TRANSFERASE-RELATED"/>
    <property type="match status" value="1"/>
</dbReference>
<name>A0AAD7UV39_9FUNG</name>
<dbReference type="GO" id="GO:0019367">
    <property type="term" value="P:fatty acid elongation, saturated fatty acid"/>
    <property type="evidence" value="ECO:0007669"/>
    <property type="project" value="TreeGrafter"/>
</dbReference>
<dbReference type="GO" id="GO:0042761">
    <property type="term" value="P:very long-chain fatty acid biosynthetic process"/>
    <property type="evidence" value="ECO:0007669"/>
    <property type="project" value="TreeGrafter"/>
</dbReference>
<dbReference type="PANTHER" id="PTHR11157:SF134">
    <property type="entry name" value="ELONGATION OF FATTY ACIDS PROTEIN 1-RELATED"/>
    <property type="match status" value="1"/>
</dbReference>
<evidence type="ECO:0000256" key="8">
    <source>
        <dbReference type="ARBA" id="ARBA00023098"/>
    </source>
</evidence>
<reference evidence="13 14" key="1">
    <citation type="submission" date="2023-03" db="EMBL/GenBank/DDBJ databases">
        <title>Genome sequence of Lichtheimia ornata CBS 291.66.</title>
        <authorList>
            <person name="Mohabir J.T."/>
            <person name="Shea T.P."/>
            <person name="Kurbessoian T."/>
            <person name="Berby B."/>
            <person name="Fontaine J."/>
            <person name="Livny J."/>
            <person name="Gnirke A."/>
            <person name="Stajich J.E."/>
            <person name="Cuomo C.A."/>
        </authorList>
    </citation>
    <scope>NUCLEOTIDE SEQUENCE [LARGE SCALE GENOMIC DNA]</scope>
    <source>
        <strain evidence="13">CBS 291.66</strain>
    </source>
</reference>
<comment type="catalytic activity">
    <reaction evidence="11">
        <text>a very-long-chain acyl-CoA + malonyl-CoA + H(+) = a very-long-chain 3-oxoacyl-CoA + CO2 + CoA</text>
        <dbReference type="Rhea" id="RHEA:32727"/>
        <dbReference type="ChEBI" id="CHEBI:15378"/>
        <dbReference type="ChEBI" id="CHEBI:16526"/>
        <dbReference type="ChEBI" id="CHEBI:57287"/>
        <dbReference type="ChEBI" id="CHEBI:57384"/>
        <dbReference type="ChEBI" id="CHEBI:90725"/>
        <dbReference type="ChEBI" id="CHEBI:90736"/>
        <dbReference type="EC" id="2.3.1.199"/>
    </reaction>
</comment>
<dbReference type="AlphaFoldDB" id="A0AAD7UV39"/>
<accession>A0AAD7UV39</accession>
<dbReference type="InterPro" id="IPR030457">
    <property type="entry name" value="ELO_CS"/>
</dbReference>
<comment type="catalytic activity">
    <reaction evidence="12">
        <text>an acyl-CoA + malonyl-CoA + H(+) = a 3-oxoacyl-CoA + CO2 + CoA</text>
        <dbReference type="Rhea" id="RHEA:50252"/>
        <dbReference type="ChEBI" id="CHEBI:15378"/>
        <dbReference type="ChEBI" id="CHEBI:16526"/>
        <dbReference type="ChEBI" id="CHEBI:57287"/>
        <dbReference type="ChEBI" id="CHEBI:57384"/>
        <dbReference type="ChEBI" id="CHEBI:58342"/>
        <dbReference type="ChEBI" id="CHEBI:90726"/>
    </reaction>
    <physiologicalReaction direction="left-to-right" evidence="12">
        <dbReference type="Rhea" id="RHEA:50253"/>
    </physiologicalReaction>
</comment>
<feature type="transmembrane region" description="Helical" evidence="12">
    <location>
        <begin position="255"/>
        <end position="274"/>
    </location>
</feature>
<dbReference type="GO" id="GO:0009922">
    <property type="term" value="F:fatty acid elongase activity"/>
    <property type="evidence" value="ECO:0007669"/>
    <property type="project" value="UniProtKB-EC"/>
</dbReference>
<keyword evidence="7 12" id="KW-1133">Transmembrane helix</keyword>
<evidence type="ECO:0000256" key="1">
    <source>
        <dbReference type="ARBA" id="ARBA00004141"/>
    </source>
</evidence>
<dbReference type="EMBL" id="JARTCD010000074">
    <property type="protein sequence ID" value="KAJ8653626.1"/>
    <property type="molecule type" value="Genomic_DNA"/>
</dbReference>
<evidence type="ECO:0000256" key="4">
    <source>
        <dbReference type="ARBA" id="ARBA00022679"/>
    </source>
</evidence>
<dbReference type="GO" id="GO:0030148">
    <property type="term" value="P:sphingolipid biosynthetic process"/>
    <property type="evidence" value="ECO:0007669"/>
    <property type="project" value="TreeGrafter"/>
</dbReference>
<evidence type="ECO:0000256" key="9">
    <source>
        <dbReference type="ARBA" id="ARBA00023136"/>
    </source>
</evidence>
<proteinExistence type="inferred from homology"/>
<dbReference type="GO" id="GO:0034625">
    <property type="term" value="P:fatty acid elongation, monounsaturated fatty acid"/>
    <property type="evidence" value="ECO:0007669"/>
    <property type="project" value="TreeGrafter"/>
</dbReference>
<feature type="transmembrane region" description="Helical" evidence="12">
    <location>
        <begin position="50"/>
        <end position="68"/>
    </location>
</feature>
<keyword evidence="10 12" id="KW-0275">Fatty acid biosynthesis</keyword>
<evidence type="ECO:0000256" key="5">
    <source>
        <dbReference type="ARBA" id="ARBA00022692"/>
    </source>
</evidence>
<dbReference type="EC" id="2.3.1.-" evidence="12"/>
<feature type="transmembrane region" description="Helical" evidence="12">
    <location>
        <begin position="217"/>
        <end position="235"/>
    </location>
</feature>
<evidence type="ECO:0000256" key="7">
    <source>
        <dbReference type="ARBA" id="ARBA00022989"/>
    </source>
</evidence>
<feature type="transmembrane region" description="Helical" evidence="12">
    <location>
        <begin position="80"/>
        <end position="99"/>
    </location>
</feature>
<evidence type="ECO:0000256" key="11">
    <source>
        <dbReference type="ARBA" id="ARBA00047375"/>
    </source>
</evidence>
<evidence type="ECO:0000256" key="2">
    <source>
        <dbReference type="ARBA" id="ARBA00007263"/>
    </source>
</evidence>
<evidence type="ECO:0000313" key="13">
    <source>
        <dbReference type="EMBL" id="KAJ8653626.1"/>
    </source>
</evidence>
<sequence length="304" mass="34793">MSAIQFSIDRPFGVYLWDYFDQLYTAVVGKSATDFAFVEGETPLSTVPEVAIGCVTYLLVIFGGQYMLRESGPSNPKFIFRLHNFLLTIVSLALLLLLVEQLVPQLARHGLYYTICSAEAWTEKHELLYYLNYLVKWWELADTVFLVLKKKKLEFLHYFHHSMTMVLCYTQLVGRTTVSWVPITLNLTVHVLMYYYYFRTASGAKIWWKRYLTTMQIIQFVIDLVVIYSCTYTFYASKYAPHLPNFGSCAGGEGAAWFGCALLSSYLLLFINFYRMTYKAGKNKSKAAAAATAASTTVKKSKKI</sequence>
<dbReference type="GO" id="GO:0005789">
    <property type="term" value="C:endoplasmic reticulum membrane"/>
    <property type="evidence" value="ECO:0007669"/>
    <property type="project" value="TreeGrafter"/>
</dbReference>
<dbReference type="PROSITE" id="PS01188">
    <property type="entry name" value="ELO"/>
    <property type="match status" value="1"/>
</dbReference>
<feature type="transmembrane region" description="Helical" evidence="12">
    <location>
        <begin position="178"/>
        <end position="197"/>
    </location>
</feature>
<keyword evidence="6 12" id="KW-0276">Fatty acid metabolism</keyword>
<evidence type="ECO:0000313" key="14">
    <source>
        <dbReference type="Proteomes" id="UP001234581"/>
    </source>
</evidence>
<evidence type="ECO:0000256" key="6">
    <source>
        <dbReference type="ARBA" id="ARBA00022832"/>
    </source>
</evidence>
<dbReference type="GeneID" id="83218066"/>
<comment type="similarity">
    <text evidence="2 12">Belongs to the ELO family.</text>
</comment>
<keyword evidence="5 12" id="KW-0812">Transmembrane</keyword>
<keyword evidence="9 12" id="KW-0472">Membrane</keyword>
<dbReference type="RefSeq" id="XP_058338540.1">
    <property type="nucleotide sequence ID" value="XM_058490642.1"/>
</dbReference>
<comment type="subcellular location">
    <subcellularLocation>
        <location evidence="1">Membrane</location>
        <topology evidence="1">Multi-pass membrane protein</topology>
    </subcellularLocation>
</comment>
<dbReference type="Proteomes" id="UP001234581">
    <property type="component" value="Unassembled WGS sequence"/>
</dbReference>
<dbReference type="InterPro" id="IPR002076">
    <property type="entry name" value="ELO_fam"/>
</dbReference>
<comment type="caution">
    <text evidence="13">The sequence shown here is derived from an EMBL/GenBank/DDBJ whole genome shotgun (WGS) entry which is preliminary data.</text>
</comment>
<evidence type="ECO:0000256" key="3">
    <source>
        <dbReference type="ARBA" id="ARBA00022516"/>
    </source>
</evidence>
<dbReference type="GO" id="GO:0034626">
    <property type="term" value="P:fatty acid elongation, polyunsaturated fatty acid"/>
    <property type="evidence" value="ECO:0007669"/>
    <property type="project" value="TreeGrafter"/>
</dbReference>
<keyword evidence="8 12" id="KW-0443">Lipid metabolism</keyword>
<gene>
    <name evidence="13" type="ORF">O0I10_010663</name>
</gene>
<keyword evidence="3 12" id="KW-0444">Lipid biosynthesis</keyword>
<evidence type="ECO:0000256" key="10">
    <source>
        <dbReference type="ARBA" id="ARBA00023160"/>
    </source>
</evidence>
<evidence type="ECO:0000256" key="12">
    <source>
        <dbReference type="RuleBase" id="RU361115"/>
    </source>
</evidence>
<dbReference type="Pfam" id="PF01151">
    <property type="entry name" value="ELO"/>
    <property type="match status" value="1"/>
</dbReference>